<evidence type="ECO:0000313" key="3">
    <source>
        <dbReference type="Proteomes" id="UP000266841"/>
    </source>
</evidence>
<feature type="region of interest" description="Disordered" evidence="1">
    <location>
        <begin position="26"/>
        <end position="47"/>
    </location>
</feature>
<feature type="compositionally biased region" description="Polar residues" evidence="1">
    <location>
        <begin position="84"/>
        <end position="96"/>
    </location>
</feature>
<accession>K0TBM6</accession>
<evidence type="ECO:0000256" key="1">
    <source>
        <dbReference type="SAM" id="MobiDB-lite"/>
    </source>
</evidence>
<dbReference type="EMBL" id="AGNL01007993">
    <property type="protein sequence ID" value="EJK70836.1"/>
    <property type="molecule type" value="Genomic_DNA"/>
</dbReference>
<evidence type="ECO:0000313" key="2">
    <source>
        <dbReference type="EMBL" id="EJK70836.1"/>
    </source>
</evidence>
<feature type="region of interest" description="Disordered" evidence="1">
    <location>
        <begin position="132"/>
        <end position="157"/>
    </location>
</feature>
<comment type="caution">
    <text evidence="2">The sequence shown here is derived from an EMBL/GenBank/DDBJ whole genome shotgun (WGS) entry which is preliminary data.</text>
</comment>
<keyword evidence="3" id="KW-1185">Reference proteome</keyword>
<gene>
    <name evidence="2" type="ORF">THAOC_07777</name>
</gene>
<organism evidence="2 3">
    <name type="scientific">Thalassiosira oceanica</name>
    <name type="common">Marine diatom</name>
    <dbReference type="NCBI Taxonomy" id="159749"/>
    <lineage>
        <taxon>Eukaryota</taxon>
        <taxon>Sar</taxon>
        <taxon>Stramenopiles</taxon>
        <taxon>Ochrophyta</taxon>
        <taxon>Bacillariophyta</taxon>
        <taxon>Coscinodiscophyceae</taxon>
        <taxon>Thalassiosirophycidae</taxon>
        <taxon>Thalassiosirales</taxon>
        <taxon>Thalassiosiraceae</taxon>
        <taxon>Thalassiosira</taxon>
    </lineage>
</organism>
<proteinExistence type="predicted"/>
<protein>
    <submittedName>
        <fullName evidence="2">Uncharacterized protein</fullName>
    </submittedName>
</protein>
<feature type="region of interest" description="Disordered" evidence="1">
    <location>
        <begin position="81"/>
        <end position="112"/>
    </location>
</feature>
<dbReference type="AlphaFoldDB" id="K0TBM6"/>
<dbReference type="Proteomes" id="UP000266841">
    <property type="component" value="Unassembled WGS sequence"/>
</dbReference>
<name>K0TBM6_THAOC</name>
<reference evidence="2 3" key="1">
    <citation type="journal article" date="2012" name="Genome Biol.">
        <title>Genome and low-iron response of an oceanic diatom adapted to chronic iron limitation.</title>
        <authorList>
            <person name="Lommer M."/>
            <person name="Specht M."/>
            <person name="Roy A.S."/>
            <person name="Kraemer L."/>
            <person name="Andreson R."/>
            <person name="Gutowska M.A."/>
            <person name="Wolf J."/>
            <person name="Bergner S.V."/>
            <person name="Schilhabel M.B."/>
            <person name="Klostermeier U.C."/>
            <person name="Beiko R.G."/>
            <person name="Rosenstiel P."/>
            <person name="Hippler M."/>
            <person name="Laroche J."/>
        </authorList>
    </citation>
    <scope>NUCLEOTIDE SEQUENCE [LARGE SCALE GENOMIC DNA]</scope>
    <source>
        <strain evidence="2 3">CCMP1005</strain>
    </source>
</reference>
<sequence length="157" mass="16178">MDERAKQPNQRTVLEEASLVATAGAVASSGVLRRRPSSRRLPGGDSGGVVADAIVYSATGPNVEGEPILGLDSSEAAIPAATSLRDSTSAQPQWTRGSRRRAREPEQEAATSLAGLEAVAGAEAVDALSVTNEKTGLPEATPPISEHLQSLPDEEGP</sequence>